<gene>
    <name evidence="1" type="ORF">BACDOR_04815</name>
</gene>
<dbReference type="AlphaFoldDB" id="B6W5J0"/>
<name>B6W5J0_9BACT</name>
<accession>B6W5J0</accession>
<organism evidence="1 2">
    <name type="scientific">Phocaeicola dorei DSM 17855</name>
    <dbReference type="NCBI Taxonomy" id="483217"/>
    <lineage>
        <taxon>Bacteria</taxon>
        <taxon>Pseudomonadati</taxon>
        <taxon>Bacteroidota</taxon>
        <taxon>Bacteroidia</taxon>
        <taxon>Bacteroidales</taxon>
        <taxon>Bacteroidaceae</taxon>
        <taxon>Phocaeicola</taxon>
    </lineage>
</organism>
<dbReference type="Proteomes" id="UP000004849">
    <property type="component" value="Unassembled WGS sequence"/>
</dbReference>
<sequence>MVDEESPIFKEVANAPAPITQRIADMITEEILVRFTTSGCVVENKVASVETVLLIII</sequence>
<protein>
    <submittedName>
        <fullName evidence="1">Uncharacterized protein</fullName>
    </submittedName>
</protein>
<reference evidence="1 2" key="2">
    <citation type="submission" date="2008-10" db="EMBL/GenBank/DDBJ databases">
        <authorList>
            <person name="Fulton L."/>
            <person name="Clifton S."/>
            <person name="Fulton B."/>
            <person name="Xu J."/>
            <person name="Minx P."/>
            <person name="Pepin K.H."/>
            <person name="Johnson M."/>
            <person name="Thiruvilangam P."/>
            <person name="Bhonagiri V."/>
            <person name="Nash W.E."/>
            <person name="Mardis E.R."/>
            <person name="Wilson R.K."/>
        </authorList>
    </citation>
    <scope>NUCLEOTIDE SEQUENCE [LARGE SCALE GENOMIC DNA]</scope>
    <source>
        <strain evidence="1 2">DSM 17855</strain>
    </source>
</reference>
<dbReference type="HOGENOM" id="CLU_2986918_0_0_10"/>
<proteinExistence type="predicted"/>
<evidence type="ECO:0000313" key="2">
    <source>
        <dbReference type="Proteomes" id="UP000004849"/>
    </source>
</evidence>
<reference evidence="1 2" key="1">
    <citation type="submission" date="2008-10" db="EMBL/GenBank/DDBJ databases">
        <title>Draft genome sequence of Bacteroides dorei (DSM 17855).</title>
        <authorList>
            <person name="Sudarsanam P."/>
            <person name="Ley R."/>
            <person name="Guruge J."/>
            <person name="Turnbaugh P.J."/>
            <person name="Mahowald M."/>
            <person name="Liep D."/>
            <person name="Gordon J."/>
        </authorList>
    </citation>
    <scope>NUCLEOTIDE SEQUENCE [LARGE SCALE GENOMIC DNA]</scope>
    <source>
        <strain evidence="1 2">DSM 17855</strain>
    </source>
</reference>
<evidence type="ECO:0000313" key="1">
    <source>
        <dbReference type="EMBL" id="EEB22759.1"/>
    </source>
</evidence>
<dbReference type="EMBL" id="ABWZ01000089">
    <property type="protein sequence ID" value="EEB22759.1"/>
    <property type="molecule type" value="Genomic_DNA"/>
</dbReference>